<dbReference type="Gene3D" id="3.40.50.720">
    <property type="entry name" value="NAD(P)-binding Rossmann-like Domain"/>
    <property type="match status" value="1"/>
</dbReference>
<accession>A0A6A6SIK2</accession>
<feature type="domain" description="PRISE-like Rossmann-fold" evidence="1">
    <location>
        <begin position="8"/>
        <end position="342"/>
    </location>
</feature>
<sequence>MTNQNHHALVIGASGLIGWSVVNQLLLSYPSPGTFSKITALVNRPLKLEDSFWPNHTPDKPELKLVSGINLVCEDEQFRGKLRENVEDVETITHVFYFAFKENLDAEQEVTLNVGMLRRVVLAVKSLCPKFKFLVYPGGSRGYGIYRPDGVFSAPLVEEMADSLPDDYAKTVSYPHYRAMLAHESAGSDWKWTELCPDAIIGFTPNGSGYSLAGHWAVYLYTYKLVYGEGAEVPFPGVMKGYDSRFTETSSTTLARVAIYAALHPSVFHGRIFNVADSSKAGSMRERWPQVARWFGLKGVPPRDTASATDQKPSQFIKEHEGKLKQAGVKGVDIWNSGQLDSVGYWLTFDRWFSLERLRETGFTEESAPKEGWLEAFEMFRKGGMIA</sequence>
<reference evidence="2" key="1">
    <citation type="journal article" date="2020" name="Stud. Mycol.">
        <title>101 Dothideomycetes genomes: a test case for predicting lifestyles and emergence of pathogens.</title>
        <authorList>
            <person name="Haridas S."/>
            <person name="Albert R."/>
            <person name="Binder M."/>
            <person name="Bloem J."/>
            <person name="Labutti K."/>
            <person name="Salamov A."/>
            <person name="Andreopoulos B."/>
            <person name="Baker S."/>
            <person name="Barry K."/>
            <person name="Bills G."/>
            <person name="Bluhm B."/>
            <person name="Cannon C."/>
            <person name="Castanera R."/>
            <person name="Culley D."/>
            <person name="Daum C."/>
            <person name="Ezra D."/>
            <person name="Gonzalez J."/>
            <person name="Henrissat B."/>
            <person name="Kuo A."/>
            <person name="Liang C."/>
            <person name="Lipzen A."/>
            <person name="Lutzoni F."/>
            <person name="Magnuson J."/>
            <person name="Mondo S."/>
            <person name="Nolan M."/>
            <person name="Ohm R."/>
            <person name="Pangilinan J."/>
            <person name="Park H.-J."/>
            <person name="Ramirez L."/>
            <person name="Alfaro M."/>
            <person name="Sun H."/>
            <person name="Tritt A."/>
            <person name="Yoshinaga Y."/>
            <person name="Zwiers L.-H."/>
            <person name="Turgeon B."/>
            <person name="Goodwin S."/>
            <person name="Spatafora J."/>
            <person name="Crous P."/>
            <person name="Grigoriev I."/>
        </authorList>
    </citation>
    <scope>NUCLEOTIDE SEQUENCE</scope>
    <source>
        <strain evidence="2">CBS 473.64</strain>
    </source>
</reference>
<gene>
    <name evidence="2" type="ORF">P280DRAFT_414972</name>
</gene>
<dbReference type="EMBL" id="MU006776">
    <property type="protein sequence ID" value="KAF2646054.1"/>
    <property type="molecule type" value="Genomic_DNA"/>
</dbReference>
<evidence type="ECO:0000313" key="2">
    <source>
        <dbReference type="EMBL" id="KAF2646054.1"/>
    </source>
</evidence>
<dbReference type="Proteomes" id="UP000799753">
    <property type="component" value="Unassembled WGS sequence"/>
</dbReference>
<dbReference type="AlphaFoldDB" id="A0A6A6SIK2"/>
<dbReference type="InterPro" id="IPR055222">
    <property type="entry name" value="PRISE-like_Rossmann-fold"/>
</dbReference>
<dbReference type="PANTHER" id="PTHR32487">
    <property type="entry name" value="3-OXO-DELTA(4,5)-STEROID 5-BETA-REDUCTASE"/>
    <property type="match status" value="1"/>
</dbReference>
<protein>
    <recommendedName>
        <fullName evidence="1">PRISE-like Rossmann-fold domain-containing protein</fullName>
    </recommendedName>
</protein>
<dbReference type="PANTHER" id="PTHR32487:SF4">
    <property type="entry name" value="SIRQ PROTEIN"/>
    <property type="match status" value="1"/>
</dbReference>
<organism evidence="2 3">
    <name type="scientific">Massarina eburnea CBS 473.64</name>
    <dbReference type="NCBI Taxonomy" id="1395130"/>
    <lineage>
        <taxon>Eukaryota</taxon>
        <taxon>Fungi</taxon>
        <taxon>Dikarya</taxon>
        <taxon>Ascomycota</taxon>
        <taxon>Pezizomycotina</taxon>
        <taxon>Dothideomycetes</taxon>
        <taxon>Pleosporomycetidae</taxon>
        <taxon>Pleosporales</taxon>
        <taxon>Massarineae</taxon>
        <taxon>Massarinaceae</taxon>
        <taxon>Massarina</taxon>
    </lineage>
</organism>
<dbReference type="SUPFAM" id="SSF51735">
    <property type="entry name" value="NAD(P)-binding Rossmann-fold domains"/>
    <property type="match status" value="1"/>
</dbReference>
<dbReference type="Pfam" id="PF22917">
    <property type="entry name" value="PRISE"/>
    <property type="match status" value="1"/>
</dbReference>
<dbReference type="OrthoDB" id="1731983at2759"/>
<evidence type="ECO:0000259" key="1">
    <source>
        <dbReference type="Pfam" id="PF22917"/>
    </source>
</evidence>
<dbReference type="InterPro" id="IPR036291">
    <property type="entry name" value="NAD(P)-bd_dom_sf"/>
</dbReference>
<name>A0A6A6SIK2_9PLEO</name>
<evidence type="ECO:0000313" key="3">
    <source>
        <dbReference type="Proteomes" id="UP000799753"/>
    </source>
</evidence>
<proteinExistence type="predicted"/>
<keyword evidence="3" id="KW-1185">Reference proteome</keyword>